<evidence type="ECO:0000313" key="2">
    <source>
        <dbReference type="Proteomes" id="UP000057938"/>
    </source>
</evidence>
<reference evidence="1 2" key="1">
    <citation type="submission" date="2015-09" db="EMBL/GenBank/DDBJ databases">
        <title>Complete genome sequence of a benzo[a]pyrene-degrading bacterium Altererythrobacter epoxidivorans CGMCC 1.7731T.</title>
        <authorList>
            <person name="Li Z."/>
            <person name="Cheng H."/>
            <person name="Huo Y."/>
            <person name="Xu X."/>
        </authorList>
    </citation>
    <scope>NUCLEOTIDE SEQUENCE [LARGE SCALE GENOMIC DNA]</scope>
    <source>
        <strain evidence="1 2">CGMCC 1.7731</strain>
    </source>
</reference>
<sequence length="194" mass="21494">MRLAWLTFWALVACIAVVAQVDREARRKPHIATLVPSIFTGFASEEKVRRSLLSRASDPARREVAELIRARPIPGEHLILLARLEALAGNTEASLVDIQRAAHRSWRDAPTQLIVLRMALAAGDEPGAARRLAALWAIQADREWLREVTPLVLASPQSAETFAGILAEDPRWERNFRAAAPSMLDPETLGRLAE</sequence>
<protein>
    <submittedName>
        <fullName evidence="1">Uncharacterized protein</fullName>
    </submittedName>
</protein>
<dbReference type="PATRIC" id="fig|361183.4.peg.165"/>
<name>A0A0M4M5M0_9SPHN</name>
<dbReference type="STRING" id="361183.AMC99_00161"/>
<evidence type="ECO:0000313" key="1">
    <source>
        <dbReference type="EMBL" id="ALE15477.1"/>
    </source>
</evidence>
<dbReference type="Proteomes" id="UP000057938">
    <property type="component" value="Chromosome"/>
</dbReference>
<gene>
    <name evidence="1" type="ORF">AMC99_00161</name>
</gene>
<dbReference type="EMBL" id="CP012669">
    <property type="protein sequence ID" value="ALE15477.1"/>
    <property type="molecule type" value="Genomic_DNA"/>
</dbReference>
<dbReference type="OrthoDB" id="7505978at2"/>
<proteinExistence type="predicted"/>
<dbReference type="AlphaFoldDB" id="A0A0M4M5M0"/>
<accession>A0A0M4M5M0</accession>
<keyword evidence="2" id="KW-1185">Reference proteome</keyword>
<organism evidence="1 2">
    <name type="scientific">Altererythrobacter epoxidivorans</name>
    <dbReference type="NCBI Taxonomy" id="361183"/>
    <lineage>
        <taxon>Bacteria</taxon>
        <taxon>Pseudomonadati</taxon>
        <taxon>Pseudomonadota</taxon>
        <taxon>Alphaproteobacteria</taxon>
        <taxon>Sphingomonadales</taxon>
        <taxon>Erythrobacteraceae</taxon>
        <taxon>Altererythrobacter</taxon>
    </lineage>
</organism>
<dbReference type="KEGG" id="aep:AMC99_00161"/>
<dbReference type="RefSeq" id="WP_061921533.1">
    <property type="nucleotide sequence ID" value="NZ_CP012669.1"/>
</dbReference>